<keyword evidence="2" id="KW-1185">Reference proteome</keyword>
<reference evidence="1" key="2">
    <citation type="submission" date="2025-09" db="UniProtKB">
        <authorList>
            <consortium name="Ensembl"/>
        </authorList>
    </citation>
    <scope>IDENTIFICATION</scope>
</reference>
<accession>A0A8C9ZQ36</accession>
<protein>
    <submittedName>
        <fullName evidence="1">Uncharacterized protein</fullName>
    </submittedName>
</protein>
<name>A0A8C9ZQ36_SANLU</name>
<dbReference type="Gene3D" id="1.20.5.190">
    <property type="match status" value="1"/>
</dbReference>
<dbReference type="Proteomes" id="UP000694568">
    <property type="component" value="Unplaced"/>
</dbReference>
<organism evidence="1 2">
    <name type="scientific">Sander lucioperca</name>
    <name type="common">Pike-perch</name>
    <name type="synonym">Perca lucioperca</name>
    <dbReference type="NCBI Taxonomy" id="283035"/>
    <lineage>
        <taxon>Eukaryota</taxon>
        <taxon>Metazoa</taxon>
        <taxon>Chordata</taxon>
        <taxon>Craniata</taxon>
        <taxon>Vertebrata</taxon>
        <taxon>Euteleostomi</taxon>
        <taxon>Actinopterygii</taxon>
        <taxon>Neopterygii</taxon>
        <taxon>Teleostei</taxon>
        <taxon>Neoteleostei</taxon>
        <taxon>Acanthomorphata</taxon>
        <taxon>Eupercaria</taxon>
        <taxon>Perciformes</taxon>
        <taxon>Percoidei</taxon>
        <taxon>Percidae</taxon>
        <taxon>Luciopercinae</taxon>
        <taxon>Sander</taxon>
    </lineage>
</organism>
<reference evidence="1" key="1">
    <citation type="submission" date="2025-08" db="UniProtKB">
        <authorList>
            <consortium name="Ensembl"/>
        </authorList>
    </citation>
    <scope>IDENTIFICATION</scope>
</reference>
<dbReference type="GeneTree" id="ENSGT00940000177117"/>
<dbReference type="CDD" id="cd23767">
    <property type="entry name" value="IQCD"/>
    <property type="match status" value="1"/>
</dbReference>
<dbReference type="Pfam" id="PF00612">
    <property type="entry name" value="IQ"/>
    <property type="match status" value="1"/>
</dbReference>
<dbReference type="Ensembl" id="ENSSLUT00000045145.1">
    <property type="protein sequence ID" value="ENSSLUP00000043759.1"/>
    <property type="gene ID" value="ENSSLUG00000019405.1"/>
</dbReference>
<dbReference type="AlphaFoldDB" id="A0A8C9ZQ36"/>
<dbReference type="InterPro" id="IPR000048">
    <property type="entry name" value="IQ_motif_EF-hand-BS"/>
</dbReference>
<sequence length="57" mass="6972">NWCRKLNFVEDEPQMREAAVKIQAAFKGYKTRKDMRPVFKEVFKNQREEDRREVLVI</sequence>
<proteinExistence type="predicted"/>
<dbReference type="PROSITE" id="PS50096">
    <property type="entry name" value="IQ"/>
    <property type="match status" value="1"/>
</dbReference>
<evidence type="ECO:0000313" key="2">
    <source>
        <dbReference type="Proteomes" id="UP000694568"/>
    </source>
</evidence>
<evidence type="ECO:0000313" key="1">
    <source>
        <dbReference type="Ensembl" id="ENSSLUP00000043759.1"/>
    </source>
</evidence>
<dbReference type="SMART" id="SM00015">
    <property type="entry name" value="IQ"/>
    <property type="match status" value="1"/>
</dbReference>